<dbReference type="Proteomes" id="UP001176468">
    <property type="component" value="Unassembled WGS sequence"/>
</dbReference>
<dbReference type="InterPro" id="IPR008461">
    <property type="entry name" value="CrtY"/>
</dbReference>
<dbReference type="Pfam" id="PF05834">
    <property type="entry name" value="Lycopene_cycl"/>
    <property type="match status" value="1"/>
</dbReference>
<comment type="caution">
    <text evidence="2">The sequence shown here is derived from an EMBL/GenBank/DDBJ whole genome shotgun (WGS) entry which is preliminary data.</text>
</comment>
<evidence type="ECO:0000256" key="1">
    <source>
        <dbReference type="ARBA" id="ARBA00006599"/>
    </source>
</evidence>
<dbReference type="SUPFAM" id="SSF51905">
    <property type="entry name" value="FAD/NAD(P)-binding domain"/>
    <property type="match status" value="1"/>
</dbReference>
<dbReference type="NCBIfam" id="TIGR01790">
    <property type="entry name" value="carotene-cycl"/>
    <property type="match status" value="1"/>
</dbReference>
<gene>
    <name evidence="2" type="primary">crtY</name>
    <name evidence="2" type="ORF">Q5H94_04760</name>
</gene>
<dbReference type="EC" id="5.5.1.19" evidence="2"/>
<evidence type="ECO:0000313" key="2">
    <source>
        <dbReference type="EMBL" id="MDO7841626.1"/>
    </source>
</evidence>
<protein>
    <submittedName>
        <fullName evidence="2">Lycopene beta-cyclase CrtY</fullName>
        <ecNumber evidence="2">5.5.1.19</ecNumber>
    </submittedName>
</protein>
<dbReference type="EMBL" id="JAUQSZ010000002">
    <property type="protein sequence ID" value="MDO7841626.1"/>
    <property type="molecule type" value="Genomic_DNA"/>
</dbReference>
<reference evidence="2" key="1">
    <citation type="submission" date="2023-07" db="EMBL/GenBank/DDBJ databases">
        <authorList>
            <person name="Kim M.K."/>
        </authorList>
    </citation>
    <scope>NUCLEOTIDE SEQUENCE</scope>
    <source>
        <strain evidence="2">CA1-15</strain>
    </source>
</reference>
<sequence length="381" mass="41391">MPTPHTCDLAILGGGLAGGLIALALRAKRPDLDLAVIEAEGALGGNHVWSFFASDVADADRWLIEPLIAHRWDGYDVAFPAHRRAISEPYRSIDSERFDAVVRASLAPGTLLSARVVEATATGVTLADGTTIAARGVIDARGTGDLGLLDLGWQKFAGQELLLSAPHGAAHPLVMDATVPQDDGYRFVYCLPFGPERMFVEDTYYSETPVLDAALLGLRIANYAKGRGWDVTEVRREETGVLPVAMGGDFEGYWGRDGVAKAGMRAGLFHPMTGYSLPDAVRLASLIARTGDLSGAALHDLTHGYARRLWRARGFYRILAKMLFRAADPPERYRILERFYRLDARLIGRFYAGNTHLADKVRILSGKPPVPIGRAVAALRS</sequence>
<comment type="similarity">
    <text evidence="1">Belongs to the lycopene cyclase family.</text>
</comment>
<keyword evidence="2" id="KW-0413">Isomerase</keyword>
<evidence type="ECO:0000313" key="3">
    <source>
        <dbReference type="Proteomes" id="UP001176468"/>
    </source>
</evidence>
<keyword evidence="3" id="KW-1185">Reference proteome</keyword>
<dbReference type="GO" id="GO:0016853">
    <property type="term" value="F:isomerase activity"/>
    <property type="evidence" value="ECO:0007669"/>
    <property type="project" value="UniProtKB-KW"/>
</dbReference>
<dbReference type="NCBIfam" id="TIGR01789">
    <property type="entry name" value="lycopene_cycl"/>
    <property type="match status" value="1"/>
</dbReference>
<name>A0ABT8ZXX1_9SPHN</name>
<accession>A0ABT8ZXX1</accession>
<dbReference type="InterPro" id="IPR036188">
    <property type="entry name" value="FAD/NAD-bd_sf"/>
</dbReference>
<proteinExistence type="inferred from homology"/>
<organism evidence="2 3">
    <name type="scientific">Sphingomonas immobilis</name>
    <dbReference type="NCBI Taxonomy" id="3063997"/>
    <lineage>
        <taxon>Bacteria</taxon>
        <taxon>Pseudomonadati</taxon>
        <taxon>Pseudomonadota</taxon>
        <taxon>Alphaproteobacteria</taxon>
        <taxon>Sphingomonadales</taxon>
        <taxon>Sphingomonadaceae</taxon>
        <taxon>Sphingomonas</taxon>
    </lineage>
</organism>
<dbReference type="RefSeq" id="WP_304560067.1">
    <property type="nucleotide sequence ID" value="NZ_JAUQSZ010000002.1"/>
</dbReference>
<dbReference type="InterPro" id="IPR010108">
    <property type="entry name" value="Lycopene_cyclase_b/e"/>
</dbReference>